<feature type="domain" description="Peptidase S26" evidence="9">
    <location>
        <begin position="16"/>
        <end position="206"/>
    </location>
</feature>
<keyword evidence="8" id="KW-0812">Transmembrane</keyword>
<proteinExistence type="inferred from homology"/>
<comment type="similarity">
    <text evidence="3 8">Belongs to the peptidase S26 family.</text>
</comment>
<keyword evidence="8" id="KW-0472">Membrane</keyword>
<comment type="caution">
    <text evidence="10">The sequence shown here is derived from an EMBL/GenBank/DDBJ whole genome shotgun (WGS) entry which is preliminary data.</text>
</comment>
<feature type="active site" evidence="7">
    <location>
        <position position="46"/>
    </location>
</feature>
<dbReference type="InterPro" id="IPR000223">
    <property type="entry name" value="Pept_S26A_signal_pept_1"/>
</dbReference>
<name>A0A0R1Y3R4_9LACO</name>
<dbReference type="InterPro" id="IPR036286">
    <property type="entry name" value="LexA/Signal_pep-like_sf"/>
</dbReference>
<dbReference type="InterPro" id="IPR019533">
    <property type="entry name" value="Peptidase_S26"/>
</dbReference>
<feature type="transmembrane region" description="Helical" evidence="8">
    <location>
        <begin position="12"/>
        <end position="32"/>
    </location>
</feature>
<keyword evidence="5 8" id="KW-0645">Protease</keyword>
<organism evidence="10 11">
    <name type="scientific">Lactobacillus hamsteri DSM 5661 = JCM 6256</name>
    <dbReference type="NCBI Taxonomy" id="1423754"/>
    <lineage>
        <taxon>Bacteria</taxon>
        <taxon>Bacillati</taxon>
        <taxon>Bacillota</taxon>
        <taxon>Bacilli</taxon>
        <taxon>Lactobacillales</taxon>
        <taxon>Lactobacillaceae</taxon>
        <taxon>Lactobacillus</taxon>
    </lineage>
</organism>
<dbReference type="RefSeq" id="WP_025080841.1">
    <property type="nucleotide sequence ID" value="NZ_AZGI01000093.1"/>
</dbReference>
<dbReference type="Gene3D" id="2.10.109.10">
    <property type="entry name" value="Umud Fragment, subunit A"/>
    <property type="match status" value="1"/>
</dbReference>
<comment type="catalytic activity">
    <reaction evidence="1 8">
        <text>Cleavage of hydrophobic, N-terminal signal or leader sequences from secreted and periplasmic proteins.</text>
        <dbReference type="EC" id="3.4.21.89"/>
    </reaction>
</comment>
<dbReference type="PRINTS" id="PR00727">
    <property type="entry name" value="LEADERPTASE"/>
</dbReference>
<accession>A0A0R1Y3R4</accession>
<dbReference type="GO" id="GO:0004252">
    <property type="term" value="F:serine-type endopeptidase activity"/>
    <property type="evidence" value="ECO:0007669"/>
    <property type="project" value="InterPro"/>
</dbReference>
<dbReference type="PANTHER" id="PTHR43390:SF1">
    <property type="entry name" value="CHLOROPLAST PROCESSING PEPTIDASE"/>
    <property type="match status" value="1"/>
</dbReference>
<feature type="active site" evidence="7">
    <location>
        <position position="85"/>
    </location>
</feature>
<gene>
    <name evidence="10" type="ORF">FC39_GL000492</name>
</gene>
<dbReference type="AlphaFoldDB" id="A0A0R1Y3R4"/>
<comment type="subcellular location">
    <subcellularLocation>
        <location evidence="2">Cell membrane</location>
        <topology evidence="2">Single-pass type II membrane protein</topology>
    </subcellularLocation>
    <subcellularLocation>
        <location evidence="8">Membrane</location>
        <topology evidence="8">Single-pass type II membrane protein</topology>
    </subcellularLocation>
</comment>
<evidence type="ECO:0000256" key="6">
    <source>
        <dbReference type="ARBA" id="ARBA00022801"/>
    </source>
</evidence>
<protein>
    <recommendedName>
        <fullName evidence="4 8">Signal peptidase I</fullName>
        <ecNumber evidence="4 8">3.4.21.89</ecNumber>
    </recommendedName>
</protein>
<dbReference type="Proteomes" id="UP000051223">
    <property type="component" value="Unassembled WGS sequence"/>
</dbReference>
<evidence type="ECO:0000256" key="2">
    <source>
        <dbReference type="ARBA" id="ARBA00004401"/>
    </source>
</evidence>
<evidence type="ECO:0000256" key="8">
    <source>
        <dbReference type="RuleBase" id="RU362042"/>
    </source>
</evidence>
<dbReference type="PATRIC" id="fig|1423754.3.peg.511"/>
<reference evidence="10 11" key="1">
    <citation type="journal article" date="2015" name="Genome Announc.">
        <title>Expanding the biotechnology potential of lactobacilli through comparative genomics of 213 strains and associated genera.</title>
        <authorList>
            <person name="Sun Z."/>
            <person name="Harris H.M."/>
            <person name="McCann A."/>
            <person name="Guo C."/>
            <person name="Argimon S."/>
            <person name="Zhang W."/>
            <person name="Yang X."/>
            <person name="Jeffery I.B."/>
            <person name="Cooney J.C."/>
            <person name="Kagawa T.F."/>
            <person name="Liu W."/>
            <person name="Song Y."/>
            <person name="Salvetti E."/>
            <person name="Wrobel A."/>
            <person name="Rasinkangas P."/>
            <person name="Parkhill J."/>
            <person name="Rea M.C."/>
            <person name="O'Sullivan O."/>
            <person name="Ritari J."/>
            <person name="Douillard F.P."/>
            <person name="Paul Ross R."/>
            <person name="Yang R."/>
            <person name="Briner A.E."/>
            <person name="Felis G.E."/>
            <person name="de Vos W.M."/>
            <person name="Barrangou R."/>
            <person name="Klaenhammer T.R."/>
            <person name="Caufield P.W."/>
            <person name="Cui Y."/>
            <person name="Zhang H."/>
            <person name="O'Toole P.W."/>
        </authorList>
    </citation>
    <scope>NUCLEOTIDE SEQUENCE [LARGE SCALE GENOMIC DNA]</scope>
    <source>
        <strain evidence="10 11">DSM 5661</strain>
    </source>
</reference>
<dbReference type="PROSITE" id="PS00761">
    <property type="entry name" value="SPASE_I_3"/>
    <property type="match status" value="1"/>
</dbReference>
<dbReference type="SUPFAM" id="SSF51306">
    <property type="entry name" value="LexA/Signal peptidase"/>
    <property type="match status" value="1"/>
</dbReference>
<evidence type="ECO:0000256" key="5">
    <source>
        <dbReference type="ARBA" id="ARBA00022670"/>
    </source>
</evidence>
<dbReference type="GO" id="GO:0005886">
    <property type="term" value="C:plasma membrane"/>
    <property type="evidence" value="ECO:0007669"/>
    <property type="project" value="UniProtKB-SubCell"/>
</dbReference>
<keyword evidence="11" id="KW-1185">Reference proteome</keyword>
<evidence type="ECO:0000256" key="3">
    <source>
        <dbReference type="ARBA" id="ARBA00009370"/>
    </source>
</evidence>
<dbReference type="CDD" id="cd06530">
    <property type="entry name" value="S26_SPase_I"/>
    <property type="match status" value="1"/>
</dbReference>
<dbReference type="NCBIfam" id="TIGR02227">
    <property type="entry name" value="sigpep_I_bact"/>
    <property type="match status" value="1"/>
</dbReference>
<dbReference type="PROSITE" id="PS00501">
    <property type="entry name" value="SPASE_I_1"/>
    <property type="match status" value="1"/>
</dbReference>
<evidence type="ECO:0000256" key="7">
    <source>
        <dbReference type="PIRSR" id="PIRSR600223-1"/>
    </source>
</evidence>
<dbReference type="GO" id="GO:0006465">
    <property type="term" value="P:signal peptide processing"/>
    <property type="evidence" value="ECO:0007669"/>
    <property type="project" value="InterPro"/>
</dbReference>
<keyword evidence="6 8" id="KW-0378">Hydrolase</keyword>
<evidence type="ECO:0000256" key="4">
    <source>
        <dbReference type="ARBA" id="ARBA00013208"/>
    </source>
</evidence>
<dbReference type="eggNOG" id="COG0681">
    <property type="taxonomic scope" value="Bacteria"/>
</dbReference>
<evidence type="ECO:0000256" key="1">
    <source>
        <dbReference type="ARBA" id="ARBA00000677"/>
    </source>
</evidence>
<dbReference type="Pfam" id="PF10502">
    <property type="entry name" value="Peptidase_S26"/>
    <property type="match status" value="1"/>
</dbReference>
<sequence>MNKLNKKTKEIVTWWLEVILLAAAIFGIFWALNKYVFANCTVSGISMEPTFDDKERVVAVRHAKLTRGEVVVVDAPDEPGALYIKRIIGMPGDTVVSKNQQIYINGKKLNQPWLKAGRKMTDNGEDGFSGTKYSYTQNFTLSSLAKTNNYKQYYTPAQLKTMQRTNKVPKGTYFVMGDHRSVSKDSRYIGTIPRDKVVGVVKWRYWPINKMKFY</sequence>
<dbReference type="PANTHER" id="PTHR43390">
    <property type="entry name" value="SIGNAL PEPTIDASE I"/>
    <property type="match status" value="1"/>
</dbReference>
<dbReference type="EC" id="3.4.21.89" evidence="4 8"/>
<dbReference type="STRING" id="1423754.FC39_GL000492"/>
<evidence type="ECO:0000259" key="9">
    <source>
        <dbReference type="Pfam" id="PF10502"/>
    </source>
</evidence>
<evidence type="ECO:0000313" key="10">
    <source>
        <dbReference type="EMBL" id="KRM36944.1"/>
    </source>
</evidence>
<dbReference type="InterPro" id="IPR019756">
    <property type="entry name" value="Pept_S26A_signal_pept_1_Ser-AS"/>
</dbReference>
<dbReference type="InterPro" id="IPR019758">
    <property type="entry name" value="Pept_S26A_signal_pept_1_CS"/>
</dbReference>
<dbReference type="GO" id="GO:0009003">
    <property type="term" value="F:signal peptidase activity"/>
    <property type="evidence" value="ECO:0007669"/>
    <property type="project" value="UniProtKB-EC"/>
</dbReference>
<keyword evidence="8" id="KW-1133">Transmembrane helix</keyword>
<dbReference type="EMBL" id="AZGI01000093">
    <property type="protein sequence ID" value="KRM36944.1"/>
    <property type="molecule type" value="Genomic_DNA"/>
</dbReference>
<evidence type="ECO:0000313" key="11">
    <source>
        <dbReference type="Proteomes" id="UP000051223"/>
    </source>
</evidence>